<feature type="non-terminal residue" evidence="1">
    <location>
        <position position="1"/>
    </location>
</feature>
<protein>
    <submittedName>
        <fullName evidence="1">4633_t:CDS:1</fullName>
    </submittedName>
</protein>
<name>A0ACA9N3H1_9GLOM</name>
<dbReference type="Proteomes" id="UP000789860">
    <property type="component" value="Unassembled WGS sequence"/>
</dbReference>
<keyword evidence="2" id="KW-1185">Reference proteome</keyword>
<evidence type="ECO:0000313" key="1">
    <source>
        <dbReference type="EMBL" id="CAG8627427.1"/>
    </source>
</evidence>
<proteinExistence type="predicted"/>
<evidence type="ECO:0000313" key="2">
    <source>
        <dbReference type="Proteomes" id="UP000789860"/>
    </source>
</evidence>
<reference evidence="1" key="1">
    <citation type="submission" date="2021-06" db="EMBL/GenBank/DDBJ databases">
        <authorList>
            <person name="Kallberg Y."/>
            <person name="Tangrot J."/>
            <person name="Rosling A."/>
        </authorList>
    </citation>
    <scope>NUCLEOTIDE SEQUENCE</scope>
    <source>
        <strain evidence="1">AU212A</strain>
    </source>
</reference>
<sequence length="224" mass="25982">ILSEHENDLKSKIKEILCDRDFYENCRLIASVLYPLKIYIGCLESKTSNLADSAGQIWKNMGHDQESCSKLLSQIRKYKSKKILFEQLYNSKLDTPIIWWETAQYKKEEWELQVLALRLFAITPHSASCEQVMCKLHTFYITNAKQELSCYAIDIPENLLRNQLIESVIAINNETDEITDYDADNISTEINNETNEIINFDTSRVNILNIMNDIDIGLPMFNVD</sequence>
<dbReference type="EMBL" id="CAJVPM010018957">
    <property type="protein sequence ID" value="CAG8627427.1"/>
    <property type="molecule type" value="Genomic_DNA"/>
</dbReference>
<accession>A0ACA9N3H1</accession>
<comment type="caution">
    <text evidence="1">The sequence shown here is derived from an EMBL/GenBank/DDBJ whole genome shotgun (WGS) entry which is preliminary data.</text>
</comment>
<gene>
    <name evidence="1" type="ORF">SCALOS_LOCUS7849</name>
</gene>
<organism evidence="1 2">
    <name type="scientific">Scutellospora calospora</name>
    <dbReference type="NCBI Taxonomy" id="85575"/>
    <lineage>
        <taxon>Eukaryota</taxon>
        <taxon>Fungi</taxon>
        <taxon>Fungi incertae sedis</taxon>
        <taxon>Mucoromycota</taxon>
        <taxon>Glomeromycotina</taxon>
        <taxon>Glomeromycetes</taxon>
        <taxon>Diversisporales</taxon>
        <taxon>Gigasporaceae</taxon>
        <taxon>Scutellospora</taxon>
    </lineage>
</organism>